<evidence type="ECO:0000313" key="2">
    <source>
        <dbReference type="Proteomes" id="UP000223290"/>
    </source>
</evidence>
<sequence>MAKANVNDINRITGVFKDIKADLRDFTDREVIRYVLTLRNILVSEPPDGTPVDIGWASNNWWFDQGQPANSPDTPTGNVEASKARIEQDTVTISSIKVNGQELHITNNVPYIGVLNGGSSTQTPSGFVERAILKAGIMVRFNQ</sequence>
<keyword evidence="2" id="KW-1185">Reference proteome</keyword>
<dbReference type="Proteomes" id="UP000223290">
    <property type="component" value="Segment"/>
</dbReference>
<proteinExistence type="predicted"/>
<gene>
    <name evidence="1" type="ORF">CPTSasha_40</name>
</gene>
<organism evidence="1 2">
    <name type="scientific">Salmonella phage vB_SenS_Sasha</name>
    <dbReference type="NCBI Taxonomy" id="1913114"/>
    <lineage>
        <taxon>Viruses</taxon>
        <taxon>Duplodnaviria</taxon>
        <taxon>Heunggongvirae</taxon>
        <taxon>Uroviricota</taxon>
        <taxon>Caudoviricetes</taxon>
        <taxon>Sashavirus</taxon>
        <taxon>Sashavirus sasha</taxon>
    </lineage>
</organism>
<name>A0A1P8DTR2_9CAUD</name>
<dbReference type="EMBL" id="KX987158">
    <property type="protein sequence ID" value="APU92796.1"/>
    <property type="molecule type" value="Genomic_DNA"/>
</dbReference>
<evidence type="ECO:0008006" key="3">
    <source>
        <dbReference type="Google" id="ProtNLM"/>
    </source>
</evidence>
<accession>A0A1P8DTR2</accession>
<protein>
    <recommendedName>
        <fullName evidence="3">Neck protein</fullName>
    </recommendedName>
</protein>
<reference evidence="2" key="1">
    <citation type="submission" date="2016-10" db="EMBL/GenBank/DDBJ databases">
        <title>Complete genome of Salmonella enterica bacteriophage Sasha.</title>
        <authorList>
            <person name="Zeng C."/>
            <person name="Xie Y."/>
            <person name="Gill J.J."/>
        </authorList>
    </citation>
    <scope>NUCLEOTIDE SEQUENCE [LARGE SCALE GENOMIC DNA]</scope>
</reference>
<evidence type="ECO:0000313" key="1">
    <source>
        <dbReference type="EMBL" id="APU92796.1"/>
    </source>
</evidence>